<feature type="region of interest" description="Disordered" evidence="1">
    <location>
        <begin position="1"/>
        <end position="58"/>
    </location>
</feature>
<gene>
    <name evidence="3" type="ORF">pdam_00019281</name>
</gene>
<keyword evidence="2" id="KW-0472">Membrane</keyword>
<sequence length="318" mass="35478">MSAAERRAQRRKKVLENSESRLQRILGSRSSHPDNSKSNLVVDGNISNSSSVGNADNSCKNILSVDTKESDYTTGENKKLPVEKNQGDQISDMYPAEGNNCGSQDSEANENSFLDNEVKRLPKFTSTRSRSHNTFPSTAAVNETHSDESSGFSTAIWTRTVFVVILAFSLVIRWTYVNLEVLFSINGENSRSDVSNEAVLVQSEVQLLNSRATKYMTLYMDIIMPVMSMIWPFLALQLLFVCVPSFQQTSNSAYISLLTVALQLCGIPIEFTHRINFLFTALLVAIKDFGVFFFSVVVVHCLVEYSISVGLLKYVMET</sequence>
<protein>
    <submittedName>
        <fullName evidence="3">Uncharacterized protein</fullName>
    </submittedName>
</protein>
<reference evidence="3 4" key="1">
    <citation type="journal article" date="2018" name="Sci. Rep.">
        <title>Comparative analysis of the Pocillopora damicornis genome highlights role of immune system in coral evolution.</title>
        <authorList>
            <person name="Cunning R."/>
            <person name="Bay R.A."/>
            <person name="Gillette P."/>
            <person name="Baker A.C."/>
            <person name="Traylor-Knowles N."/>
        </authorList>
    </citation>
    <scope>NUCLEOTIDE SEQUENCE [LARGE SCALE GENOMIC DNA]</scope>
    <source>
        <strain evidence="3">RSMAS</strain>
        <tissue evidence="3">Whole animal</tissue>
    </source>
</reference>
<feature type="transmembrane region" description="Helical" evidence="2">
    <location>
        <begin position="277"/>
        <end position="303"/>
    </location>
</feature>
<dbReference type="AlphaFoldDB" id="A0A3M6UGH3"/>
<feature type="region of interest" description="Disordered" evidence="1">
    <location>
        <begin position="125"/>
        <end position="146"/>
    </location>
</feature>
<dbReference type="OrthoDB" id="5969632at2759"/>
<evidence type="ECO:0000256" key="2">
    <source>
        <dbReference type="SAM" id="Phobius"/>
    </source>
</evidence>
<name>A0A3M6UGH3_POCDA</name>
<comment type="caution">
    <text evidence="3">The sequence shown here is derived from an EMBL/GenBank/DDBJ whole genome shotgun (WGS) entry which is preliminary data.</text>
</comment>
<keyword evidence="2" id="KW-1133">Transmembrane helix</keyword>
<dbReference type="EMBL" id="RCHS01001583">
    <property type="protein sequence ID" value="RMX52743.1"/>
    <property type="molecule type" value="Genomic_DNA"/>
</dbReference>
<evidence type="ECO:0000313" key="3">
    <source>
        <dbReference type="EMBL" id="RMX52743.1"/>
    </source>
</evidence>
<evidence type="ECO:0000256" key="1">
    <source>
        <dbReference type="SAM" id="MobiDB-lite"/>
    </source>
</evidence>
<dbReference type="PANTHER" id="PTHR15026:SF0">
    <property type="entry name" value="GUIDED ENTRY OF TAIL-ANCHORED PROTEINS FACTOR CAMLG"/>
    <property type="match status" value="1"/>
</dbReference>
<feature type="transmembrane region" description="Helical" evidence="2">
    <location>
        <begin position="253"/>
        <end position="271"/>
    </location>
</feature>
<evidence type="ECO:0000313" key="4">
    <source>
        <dbReference type="Proteomes" id="UP000275408"/>
    </source>
</evidence>
<accession>A0A3M6UGH3</accession>
<dbReference type="InterPro" id="IPR016719">
    <property type="entry name" value="CAMLG"/>
</dbReference>
<feature type="transmembrane region" description="Helical" evidence="2">
    <location>
        <begin position="222"/>
        <end position="241"/>
    </location>
</feature>
<dbReference type="Proteomes" id="UP000275408">
    <property type="component" value="Unassembled WGS sequence"/>
</dbReference>
<keyword evidence="4" id="KW-1185">Reference proteome</keyword>
<feature type="transmembrane region" description="Helical" evidence="2">
    <location>
        <begin position="156"/>
        <end position="176"/>
    </location>
</feature>
<keyword evidence="2" id="KW-0812">Transmembrane</keyword>
<proteinExistence type="predicted"/>
<organism evidence="3 4">
    <name type="scientific">Pocillopora damicornis</name>
    <name type="common">Cauliflower coral</name>
    <name type="synonym">Millepora damicornis</name>
    <dbReference type="NCBI Taxonomy" id="46731"/>
    <lineage>
        <taxon>Eukaryota</taxon>
        <taxon>Metazoa</taxon>
        <taxon>Cnidaria</taxon>
        <taxon>Anthozoa</taxon>
        <taxon>Hexacorallia</taxon>
        <taxon>Scleractinia</taxon>
        <taxon>Astrocoeniina</taxon>
        <taxon>Pocilloporidae</taxon>
        <taxon>Pocillopora</taxon>
    </lineage>
</organism>
<dbReference type="STRING" id="46731.A0A3M6UGH3"/>
<dbReference type="GO" id="GO:0071816">
    <property type="term" value="P:tail-anchored membrane protein insertion into ER membrane"/>
    <property type="evidence" value="ECO:0007669"/>
    <property type="project" value="TreeGrafter"/>
</dbReference>
<dbReference type="PANTHER" id="PTHR15026">
    <property type="entry name" value="CALCIUM-SIGNAL MODULATING CYCLOPHILIN LIGAND CAML"/>
    <property type="match status" value="1"/>
</dbReference>
<dbReference type="GO" id="GO:0043529">
    <property type="term" value="C:GET complex"/>
    <property type="evidence" value="ECO:0007669"/>
    <property type="project" value="TreeGrafter"/>
</dbReference>
<feature type="compositionally biased region" description="Polar residues" evidence="1">
    <location>
        <begin position="45"/>
        <end position="58"/>
    </location>
</feature>